<feature type="transmembrane region" description="Helical" evidence="1">
    <location>
        <begin position="6"/>
        <end position="27"/>
    </location>
</feature>
<dbReference type="Pfam" id="PF25659">
    <property type="entry name" value="YohP"/>
    <property type="match status" value="1"/>
</dbReference>
<keyword evidence="1" id="KW-1133">Transmembrane helix</keyword>
<protein>
    <submittedName>
        <fullName evidence="2">Small membrane protein</fullName>
    </submittedName>
</protein>
<keyword evidence="1" id="KW-0472">Membrane</keyword>
<dbReference type="NCBIfam" id="NF011345">
    <property type="entry name" value="PRK14762.1"/>
    <property type="match status" value="1"/>
</dbReference>
<dbReference type="Proteomes" id="UP000254429">
    <property type="component" value="Unassembled WGS sequence"/>
</dbReference>
<name>A0A377DQZ5_ECOLX</name>
<organism evidence="2 3">
    <name type="scientific">Escherichia coli</name>
    <dbReference type="NCBI Taxonomy" id="562"/>
    <lineage>
        <taxon>Bacteria</taxon>
        <taxon>Pseudomonadati</taxon>
        <taxon>Pseudomonadota</taxon>
        <taxon>Gammaproteobacteria</taxon>
        <taxon>Enterobacterales</taxon>
        <taxon>Enterobacteriaceae</taxon>
        <taxon>Escherichia</taxon>
    </lineage>
</organism>
<dbReference type="AlphaFoldDB" id="A0A377DQZ5"/>
<evidence type="ECO:0000313" key="2">
    <source>
        <dbReference type="EMBL" id="STM38221.1"/>
    </source>
</evidence>
<sequence>MKIILWAVLIIFLIGLLVVTGVFKMIFLKLINVIRSENNENISVSHPVALLSCALLHIITGARSAQGAANRRRPLHPRALANKIAAARCPRLIPYGYRVGREVTSL</sequence>
<evidence type="ECO:0000313" key="3">
    <source>
        <dbReference type="Proteomes" id="UP000254429"/>
    </source>
</evidence>
<dbReference type="InterPro" id="IPR057715">
    <property type="entry name" value="YohP-like"/>
</dbReference>
<keyword evidence="1" id="KW-0812">Transmembrane</keyword>
<evidence type="ECO:0000256" key="1">
    <source>
        <dbReference type="SAM" id="Phobius"/>
    </source>
</evidence>
<reference evidence="2 3" key="1">
    <citation type="submission" date="2018-06" db="EMBL/GenBank/DDBJ databases">
        <authorList>
            <consortium name="Pathogen Informatics"/>
            <person name="Doyle S."/>
        </authorList>
    </citation>
    <scope>NUCLEOTIDE SEQUENCE [LARGE SCALE GENOMIC DNA]</scope>
    <source>
        <strain evidence="2 3">NCTC8500</strain>
    </source>
</reference>
<proteinExistence type="predicted"/>
<accession>A0A377DQZ5</accession>
<dbReference type="EMBL" id="UGFG01000001">
    <property type="protein sequence ID" value="STM38221.1"/>
    <property type="molecule type" value="Genomic_DNA"/>
</dbReference>
<gene>
    <name evidence="2" type="primary">yohP</name>
    <name evidence="2" type="ORF">NCTC8500_01982</name>
</gene>